<keyword evidence="3" id="KW-0949">S-adenosyl-L-methionine</keyword>
<proteinExistence type="predicted"/>
<feature type="domain" description="Ribosomal RNA adenine methylase transferase N-terminal" evidence="5">
    <location>
        <begin position="52"/>
        <end position="188"/>
    </location>
</feature>
<dbReference type="GO" id="GO:0000179">
    <property type="term" value="F:rRNA (adenine-N6,N6-)-dimethyltransferase activity"/>
    <property type="evidence" value="ECO:0007669"/>
    <property type="project" value="InterPro"/>
</dbReference>
<dbReference type="AlphaFoldDB" id="A0A518GP33"/>
<evidence type="ECO:0000313" key="7">
    <source>
        <dbReference type="Proteomes" id="UP000315349"/>
    </source>
</evidence>
<gene>
    <name evidence="6" type="primary">ubiE_4</name>
    <name evidence="6" type="ORF">Spb1_22230</name>
</gene>
<dbReference type="Proteomes" id="UP000315349">
    <property type="component" value="Chromosome"/>
</dbReference>
<dbReference type="GO" id="GO:0043770">
    <property type="term" value="F:demethylmenaquinone methyltransferase activity"/>
    <property type="evidence" value="ECO:0007669"/>
    <property type="project" value="UniProtKB-EC"/>
</dbReference>
<organism evidence="6 7">
    <name type="scientific">Planctopirus ephydatiae</name>
    <dbReference type="NCBI Taxonomy" id="2528019"/>
    <lineage>
        <taxon>Bacteria</taxon>
        <taxon>Pseudomonadati</taxon>
        <taxon>Planctomycetota</taxon>
        <taxon>Planctomycetia</taxon>
        <taxon>Planctomycetales</taxon>
        <taxon>Planctomycetaceae</taxon>
        <taxon>Planctopirus</taxon>
    </lineage>
</organism>
<keyword evidence="4" id="KW-0472">Membrane</keyword>
<evidence type="ECO:0000256" key="3">
    <source>
        <dbReference type="ARBA" id="ARBA00022691"/>
    </source>
</evidence>
<protein>
    <submittedName>
        <fullName evidence="6">Demethylmenaquinone methyltransferase</fullName>
        <ecNumber evidence="6">2.1.1.163</ecNumber>
    </submittedName>
</protein>
<accession>A0A518GP33</accession>
<sequence>MNPTLTYVAIAVIATLAAIFIGWRWASRVWSLPCPSLIAWALESSFYFRITGTEKTLERIGLKPGQRVLEIGPGPGRLLLPAAQQVLPGGEVVGIDIQPGMVERLKERAADAKITNLTAILGDATQPIVPEASFDVVFLVTTLGEIPDRAAALAQAFRALKSGGILSVSEMLPDPHYQSKATVVRLAEAAGFQVQSVEGGMWLFTANFLKP</sequence>
<evidence type="ECO:0000256" key="4">
    <source>
        <dbReference type="SAM" id="Phobius"/>
    </source>
</evidence>
<keyword evidence="2 6" id="KW-0808">Transferase</keyword>
<keyword evidence="1 6" id="KW-0489">Methyltransferase</keyword>
<keyword evidence="4" id="KW-0812">Transmembrane</keyword>
<evidence type="ECO:0000259" key="5">
    <source>
        <dbReference type="SMART" id="SM00650"/>
    </source>
</evidence>
<evidence type="ECO:0000256" key="2">
    <source>
        <dbReference type="ARBA" id="ARBA00022679"/>
    </source>
</evidence>
<dbReference type="KEGG" id="peh:Spb1_22230"/>
<dbReference type="EC" id="2.1.1.163" evidence="6"/>
<dbReference type="Gene3D" id="3.40.50.150">
    <property type="entry name" value="Vaccinia Virus protein VP39"/>
    <property type="match status" value="1"/>
</dbReference>
<dbReference type="EMBL" id="CP036299">
    <property type="protein sequence ID" value="QDV30294.1"/>
    <property type="molecule type" value="Genomic_DNA"/>
</dbReference>
<name>A0A518GP33_9PLAN</name>
<dbReference type="InterPro" id="IPR025714">
    <property type="entry name" value="Methyltranfer_dom"/>
</dbReference>
<dbReference type="InterPro" id="IPR020598">
    <property type="entry name" value="rRNA_Ade_methylase_Trfase_N"/>
</dbReference>
<keyword evidence="7" id="KW-1185">Reference proteome</keyword>
<keyword evidence="4" id="KW-1133">Transmembrane helix</keyword>
<dbReference type="InterPro" id="IPR029063">
    <property type="entry name" value="SAM-dependent_MTases_sf"/>
</dbReference>
<dbReference type="CDD" id="cd02440">
    <property type="entry name" value="AdoMet_MTases"/>
    <property type="match status" value="1"/>
</dbReference>
<reference evidence="6 7" key="1">
    <citation type="submission" date="2019-02" db="EMBL/GenBank/DDBJ databases">
        <title>Deep-cultivation of Planctomycetes and their phenomic and genomic characterization uncovers novel biology.</title>
        <authorList>
            <person name="Wiegand S."/>
            <person name="Jogler M."/>
            <person name="Boedeker C."/>
            <person name="Pinto D."/>
            <person name="Vollmers J."/>
            <person name="Rivas-Marin E."/>
            <person name="Kohn T."/>
            <person name="Peeters S.H."/>
            <person name="Heuer A."/>
            <person name="Rast P."/>
            <person name="Oberbeckmann S."/>
            <person name="Bunk B."/>
            <person name="Jeske O."/>
            <person name="Meyerdierks A."/>
            <person name="Storesund J.E."/>
            <person name="Kallscheuer N."/>
            <person name="Luecker S."/>
            <person name="Lage O.M."/>
            <person name="Pohl T."/>
            <person name="Merkel B.J."/>
            <person name="Hornburger P."/>
            <person name="Mueller R.-W."/>
            <person name="Bruemmer F."/>
            <person name="Labrenz M."/>
            <person name="Spormann A.M."/>
            <person name="Op den Camp H."/>
            <person name="Overmann J."/>
            <person name="Amann R."/>
            <person name="Jetten M.S.M."/>
            <person name="Mascher T."/>
            <person name="Medema M.H."/>
            <person name="Devos D.P."/>
            <person name="Kaster A.-K."/>
            <person name="Ovreas L."/>
            <person name="Rohde M."/>
            <person name="Galperin M.Y."/>
            <person name="Jogler C."/>
        </authorList>
    </citation>
    <scope>NUCLEOTIDE SEQUENCE [LARGE SCALE GENOMIC DNA]</scope>
    <source>
        <strain evidence="6 7">Spb1</strain>
    </source>
</reference>
<dbReference type="RefSeq" id="WP_186377514.1">
    <property type="nucleotide sequence ID" value="NZ_CP036299.1"/>
</dbReference>
<dbReference type="PANTHER" id="PTHR43861">
    <property type="entry name" value="TRANS-ACONITATE 2-METHYLTRANSFERASE-RELATED"/>
    <property type="match status" value="1"/>
</dbReference>
<evidence type="ECO:0000256" key="1">
    <source>
        <dbReference type="ARBA" id="ARBA00022603"/>
    </source>
</evidence>
<dbReference type="Pfam" id="PF13847">
    <property type="entry name" value="Methyltransf_31"/>
    <property type="match status" value="1"/>
</dbReference>
<evidence type="ECO:0000313" key="6">
    <source>
        <dbReference type="EMBL" id="QDV30294.1"/>
    </source>
</evidence>
<dbReference type="SMART" id="SM00650">
    <property type="entry name" value="rADc"/>
    <property type="match status" value="1"/>
</dbReference>
<feature type="transmembrane region" description="Helical" evidence="4">
    <location>
        <begin position="6"/>
        <end position="26"/>
    </location>
</feature>
<dbReference type="SUPFAM" id="SSF53335">
    <property type="entry name" value="S-adenosyl-L-methionine-dependent methyltransferases"/>
    <property type="match status" value="1"/>
</dbReference>